<reference evidence="8 9" key="1">
    <citation type="submission" date="2018-07" db="EMBL/GenBank/DDBJ databases">
        <title>Bacillus sp. YLB-04 draft genome sequence.</title>
        <authorList>
            <person name="Yu L."/>
            <person name="Tang X."/>
        </authorList>
    </citation>
    <scope>NUCLEOTIDE SEQUENCE [LARGE SCALE GENOMIC DNA]</scope>
    <source>
        <strain evidence="8 9">YLB-04</strain>
    </source>
</reference>
<keyword evidence="4 6" id="KW-1133">Transmembrane helix</keyword>
<protein>
    <recommendedName>
        <fullName evidence="7">DUF2179 domain-containing protein</fullName>
    </recommendedName>
</protein>
<dbReference type="InterPro" id="IPR051461">
    <property type="entry name" value="UPF0750_membrane"/>
</dbReference>
<keyword evidence="5 6" id="KW-0472">Membrane</keyword>
<evidence type="ECO:0000256" key="1">
    <source>
        <dbReference type="ARBA" id="ARBA00004651"/>
    </source>
</evidence>
<proteinExistence type="predicted"/>
<dbReference type="CDD" id="cd16380">
    <property type="entry name" value="YitT_C"/>
    <property type="match status" value="1"/>
</dbReference>
<dbReference type="OrthoDB" id="2417289at2"/>
<dbReference type="PIRSF" id="PIRSF006483">
    <property type="entry name" value="Membrane_protein_YitT"/>
    <property type="match status" value="1"/>
</dbReference>
<feature type="transmembrane region" description="Helical" evidence="6">
    <location>
        <begin position="70"/>
        <end position="90"/>
    </location>
</feature>
<dbReference type="AlphaFoldDB" id="A0A3D8GNK7"/>
<dbReference type="PANTHER" id="PTHR33545">
    <property type="entry name" value="UPF0750 MEMBRANE PROTEIN YITT-RELATED"/>
    <property type="match status" value="1"/>
</dbReference>
<dbReference type="InterPro" id="IPR015867">
    <property type="entry name" value="N-reg_PII/ATP_PRibTrfase_C"/>
</dbReference>
<dbReference type="RefSeq" id="WP_115453137.1">
    <property type="nucleotide sequence ID" value="NZ_QNQT01000008.1"/>
</dbReference>
<evidence type="ECO:0000256" key="6">
    <source>
        <dbReference type="SAM" id="Phobius"/>
    </source>
</evidence>
<keyword evidence="9" id="KW-1185">Reference proteome</keyword>
<evidence type="ECO:0000313" key="8">
    <source>
        <dbReference type="EMBL" id="RDU35759.1"/>
    </source>
</evidence>
<accession>A0A3D8GNK7</accession>
<dbReference type="Pfam" id="PF02588">
    <property type="entry name" value="YitT_membrane"/>
    <property type="match status" value="1"/>
</dbReference>
<feature type="domain" description="DUF2179" evidence="7">
    <location>
        <begin position="209"/>
        <end position="263"/>
    </location>
</feature>
<dbReference type="InterPro" id="IPR019264">
    <property type="entry name" value="DUF2179"/>
</dbReference>
<keyword evidence="2" id="KW-1003">Cell membrane</keyword>
<dbReference type="Pfam" id="PF10035">
    <property type="entry name" value="DUF2179"/>
    <property type="match status" value="1"/>
</dbReference>
<feature type="transmembrane region" description="Helical" evidence="6">
    <location>
        <begin position="137"/>
        <end position="158"/>
    </location>
</feature>
<feature type="transmembrane region" description="Helical" evidence="6">
    <location>
        <begin position="44"/>
        <end position="63"/>
    </location>
</feature>
<dbReference type="GO" id="GO:0005886">
    <property type="term" value="C:plasma membrane"/>
    <property type="evidence" value="ECO:0007669"/>
    <property type="project" value="UniProtKB-SubCell"/>
</dbReference>
<evidence type="ECO:0000256" key="5">
    <source>
        <dbReference type="ARBA" id="ARBA00023136"/>
    </source>
</evidence>
<evidence type="ECO:0000256" key="4">
    <source>
        <dbReference type="ARBA" id="ARBA00022989"/>
    </source>
</evidence>
<evidence type="ECO:0000256" key="2">
    <source>
        <dbReference type="ARBA" id="ARBA00022475"/>
    </source>
</evidence>
<sequence length="270" mass="28899">MQLLAITIGSVIIAAAFNCFLIPHEVLSSGLSGLSMMIGMLTPLDTGAANFLLNLPLLVIGYLKLGRKFILHTILSVIVISLGLSVIPVYEIANSSILSSVFGGALAGLGMGLVLRQSASTGGLDIIAMIVSRKKDFPIGTLLSAMNAVIIGISGFLFDWDTALNTMVSIFVTGKVIDAIYTHHVKLTLTIITVKGEEMREQLVQNVYRGLTVLDGMGGFSKEGRNILMTVITRYELAEVKSLIAEVDPDAFVNITKTIEVMGLFHKQSA</sequence>
<evidence type="ECO:0000313" key="9">
    <source>
        <dbReference type="Proteomes" id="UP000257144"/>
    </source>
</evidence>
<dbReference type="Proteomes" id="UP000257144">
    <property type="component" value="Unassembled WGS sequence"/>
</dbReference>
<name>A0A3D8GNK7_9BACI</name>
<gene>
    <name evidence="8" type="ORF">DRW41_16595</name>
</gene>
<dbReference type="InterPro" id="IPR003740">
    <property type="entry name" value="YitT"/>
</dbReference>
<evidence type="ECO:0000259" key="7">
    <source>
        <dbReference type="Pfam" id="PF10035"/>
    </source>
</evidence>
<dbReference type="PANTHER" id="PTHR33545:SF5">
    <property type="entry name" value="UPF0750 MEMBRANE PROTEIN YITT"/>
    <property type="match status" value="1"/>
</dbReference>
<dbReference type="EMBL" id="QNQT01000008">
    <property type="protein sequence ID" value="RDU35759.1"/>
    <property type="molecule type" value="Genomic_DNA"/>
</dbReference>
<comment type="subcellular location">
    <subcellularLocation>
        <location evidence="1">Cell membrane</location>
        <topology evidence="1">Multi-pass membrane protein</topology>
    </subcellularLocation>
</comment>
<comment type="caution">
    <text evidence="8">The sequence shown here is derived from an EMBL/GenBank/DDBJ whole genome shotgun (WGS) entry which is preliminary data.</text>
</comment>
<feature type="transmembrane region" description="Helical" evidence="6">
    <location>
        <begin position="96"/>
        <end position="116"/>
    </location>
</feature>
<evidence type="ECO:0000256" key="3">
    <source>
        <dbReference type="ARBA" id="ARBA00022692"/>
    </source>
</evidence>
<dbReference type="Gene3D" id="3.30.70.120">
    <property type="match status" value="1"/>
</dbReference>
<keyword evidence="3 6" id="KW-0812">Transmembrane</keyword>
<organism evidence="8 9">
    <name type="scientific">Neobacillus piezotolerans</name>
    <dbReference type="NCBI Taxonomy" id="2259171"/>
    <lineage>
        <taxon>Bacteria</taxon>
        <taxon>Bacillati</taxon>
        <taxon>Bacillota</taxon>
        <taxon>Bacilli</taxon>
        <taxon>Bacillales</taxon>
        <taxon>Bacillaceae</taxon>
        <taxon>Neobacillus</taxon>
    </lineage>
</organism>